<dbReference type="Pfam" id="PF13578">
    <property type="entry name" value="Methyltransf_24"/>
    <property type="match status" value="1"/>
</dbReference>
<dbReference type="GO" id="GO:0008168">
    <property type="term" value="F:methyltransferase activity"/>
    <property type="evidence" value="ECO:0007669"/>
    <property type="project" value="UniProtKB-KW"/>
</dbReference>
<dbReference type="PANTHER" id="PTHR40048:SF1">
    <property type="entry name" value="RHAMNOSYL O-METHYLTRANSFERASE"/>
    <property type="match status" value="1"/>
</dbReference>
<dbReference type="GO" id="GO:0032259">
    <property type="term" value="P:methylation"/>
    <property type="evidence" value="ECO:0007669"/>
    <property type="project" value="UniProtKB-KW"/>
</dbReference>
<dbReference type="AlphaFoldDB" id="A0A1H6FBF5"/>
<keyword evidence="2 3" id="KW-0808">Transferase</keyword>
<name>A0A1H6FBF5_9GAMM</name>
<protein>
    <submittedName>
        <fullName evidence="3">O-methyltransferase</fullName>
    </submittedName>
</protein>
<dbReference type="PANTHER" id="PTHR40048">
    <property type="entry name" value="RHAMNOSYL O-METHYLTRANSFERASE"/>
    <property type="match status" value="1"/>
</dbReference>
<proteinExistence type="predicted"/>
<keyword evidence="1 3" id="KW-0489">Methyltransferase</keyword>
<dbReference type="RefSeq" id="WP_103920461.1">
    <property type="nucleotide sequence ID" value="NZ_FMSV02000503.1"/>
</dbReference>
<dbReference type="SUPFAM" id="SSF49464">
    <property type="entry name" value="Carboxypeptidase regulatory domain-like"/>
    <property type="match status" value="1"/>
</dbReference>
<dbReference type="GO" id="GO:0005886">
    <property type="term" value="C:plasma membrane"/>
    <property type="evidence" value="ECO:0007669"/>
    <property type="project" value="TreeGrafter"/>
</dbReference>
<dbReference type="InterPro" id="IPR008969">
    <property type="entry name" value="CarboxyPept-like_regulatory"/>
</dbReference>
<dbReference type="GO" id="GO:0071770">
    <property type="term" value="P:DIM/DIP cell wall layer assembly"/>
    <property type="evidence" value="ECO:0007669"/>
    <property type="project" value="TreeGrafter"/>
</dbReference>
<dbReference type="SUPFAM" id="SSF53335">
    <property type="entry name" value="S-adenosyl-L-methionine-dependent methyltransferases"/>
    <property type="match status" value="1"/>
</dbReference>
<dbReference type="OrthoDB" id="7068720at2"/>
<dbReference type="Proteomes" id="UP000236724">
    <property type="component" value="Unassembled WGS sequence"/>
</dbReference>
<evidence type="ECO:0000313" key="4">
    <source>
        <dbReference type="Proteomes" id="UP000236724"/>
    </source>
</evidence>
<evidence type="ECO:0000313" key="3">
    <source>
        <dbReference type="EMBL" id="SEH06711.1"/>
    </source>
</evidence>
<evidence type="ECO:0000256" key="2">
    <source>
        <dbReference type="ARBA" id="ARBA00022679"/>
    </source>
</evidence>
<dbReference type="InterPro" id="IPR029063">
    <property type="entry name" value="SAM-dependent_MTases_sf"/>
</dbReference>
<organism evidence="3 4">
    <name type="scientific">Candidatus Venteria ishoeyi</name>
    <dbReference type="NCBI Taxonomy" id="1899563"/>
    <lineage>
        <taxon>Bacteria</taxon>
        <taxon>Pseudomonadati</taxon>
        <taxon>Pseudomonadota</taxon>
        <taxon>Gammaproteobacteria</taxon>
        <taxon>Thiotrichales</taxon>
        <taxon>Thiotrichaceae</taxon>
        <taxon>Venteria</taxon>
    </lineage>
</organism>
<sequence>MSKLRRWTKKLIPVQTPYDVQTQATPLPKLMDNEFYLTEVIAEMDQLPCAHPASVNQDVANTYFALTKMWRPLLVIEIGCFIGFSTQHFAEALRRQGFGKIISIDAFDWDVEISRGMENRQNVAEYYRRKAGAEDIITFIKGYSTEIYPQIQAQLQCSIDLLYIDGDHCINGAFADFNTYYNDVRVGGHIILHDIYPSMCGVDGPRVLIDTLRQHNFVPHCIQVMEMNTRDGFGICVLRKVSGVAIQLPIPEKPPTFPSTPSPFPISFKITDAKTGQPVENALLECPQRFNEQRNSDANGYIELAHYLPNRYLVNISAKGYSTQGNVLVNLSHAPLHLDVALDPLAN</sequence>
<evidence type="ECO:0000256" key="1">
    <source>
        <dbReference type="ARBA" id="ARBA00022603"/>
    </source>
</evidence>
<dbReference type="Gene3D" id="2.60.40.1120">
    <property type="entry name" value="Carboxypeptidase-like, regulatory domain"/>
    <property type="match status" value="1"/>
</dbReference>
<gene>
    <name evidence="3" type="ORF">MBHS_02576</name>
</gene>
<keyword evidence="4" id="KW-1185">Reference proteome</keyword>
<dbReference type="EMBL" id="FMSV02000503">
    <property type="protein sequence ID" value="SEH06711.1"/>
    <property type="molecule type" value="Genomic_DNA"/>
</dbReference>
<dbReference type="Gene3D" id="3.40.50.150">
    <property type="entry name" value="Vaccinia Virus protein VP39"/>
    <property type="match status" value="1"/>
</dbReference>
<reference evidence="3 4" key="1">
    <citation type="submission" date="2016-10" db="EMBL/GenBank/DDBJ databases">
        <authorList>
            <person name="de Groot N.N."/>
        </authorList>
    </citation>
    <scope>NUCLEOTIDE SEQUENCE [LARGE SCALE GENOMIC DNA]</scope>
    <source>
        <strain evidence="3">MBHS1</strain>
    </source>
</reference>
<accession>A0A1H6FBF5</accession>